<keyword evidence="9 15" id="KW-0479">Metal-binding</keyword>
<sequence>MIQLHDLQFQPYLSSEEIQETVQTLASSLVADYQDKNPIFVGVLNGAFMFLSDLLQNFNASCEVEFVKMKSYEGTSSTGEVKIDLDFSDLTNRHVIVVEDIVDTGNTLVKINELLQTKNLKSLAFCSLFLKPEVYDKDLEINYVGMAIPNKFIVGYGLDYNGLGRNLPEIYQLKEAQND</sequence>
<comment type="catalytic activity">
    <reaction evidence="13">
        <text>GMP + diphosphate = guanine + 5-phospho-alpha-D-ribose 1-diphosphate</text>
        <dbReference type="Rhea" id="RHEA:25424"/>
        <dbReference type="ChEBI" id="CHEBI:16235"/>
        <dbReference type="ChEBI" id="CHEBI:33019"/>
        <dbReference type="ChEBI" id="CHEBI:58017"/>
        <dbReference type="ChEBI" id="CHEBI:58115"/>
        <dbReference type="EC" id="2.4.2.8"/>
    </reaction>
    <physiologicalReaction direction="right-to-left" evidence="13">
        <dbReference type="Rhea" id="RHEA:25426"/>
    </physiologicalReaction>
</comment>
<organism evidence="17 18">
    <name type="scientific">Psychroflexus planctonicus</name>
    <dbReference type="NCBI Taxonomy" id="1526575"/>
    <lineage>
        <taxon>Bacteria</taxon>
        <taxon>Pseudomonadati</taxon>
        <taxon>Bacteroidota</taxon>
        <taxon>Flavobacteriia</taxon>
        <taxon>Flavobacteriales</taxon>
        <taxon>Flavobacteriaceae</taxon>
        <taxon>Psychroflexus</taxon>
    </lineage>
</organism>
<keyword evidence="11 15" id="KW-0547">Nucleotide-binding</keyword>
<dbReference type="InterPro" id="IPR050408">
    <property type="entry name" value="HGPRT"/>
</dbReference>
<protein>
    <recommendedName>
        <fullName evidence="5 15">Hypoxanthine phosphoribosyltransferase</fullName>
        <ecNumber evidence="5 15">2.4.2.8</ecNumber>
    </recommendedName>
</protein>
<reference evidence="18" key="1">
    <citation type="journal article" date="2019" name="Int. J. Syst. Evol. Microbiol.">
        <title>The Global Catalogue of Microorganisms (GCM) 10K type strain sequencing project: providing services to taxonomists for standard genome sequencing and annotation.</title>
        <authorList>
            <consortium name="The Broad Institute Genomics Platform"/>
            <consortium name="The Broad Institute Genome Sequencing Center for Infectious Disease"/>
            <person name="Wu L."/>
            <person name="Ma J."/>
        </authorList>
    </citation>
    <scope>NUCLEOTIDE SEQUENCE [LARGE SCALE GENOMIC DNA]</scope>
    <source>
        <strain evidence="18">CGMCC 1.12931</strain>
    </source>
</reference>
<accession>A0ABQ1SFT8</accession>
<dbReference type="RefSeq" id="WP_188458693.1">
    <property type="nucleotide sequence ID" value="NZ_BMGM01000007.1"/>
</dbReference>
<keyword evidence="12 15" id="KW-0460">Magnesium</keyword>
<evidence type="ECO:0000256" key="11">
    <source>
        <dbReference type="ARBA" id="ARBA00022741"/>
    </source>
</evidence>
<keyword evidence="8 15" id="KW-0808">Transferase</keyword>
<dbReference type="Pfam" id="PF00156">
    <property type="entry name" value="Pribosyltran"/>
    <property type="match status" value="1"/>
</dbReference>
<evidence type="ECO:0000256" key="2">
    <source>
        <dbReference type="ARBA" id="ARBA00004496"/>
    </source>
</evidence>
<dbReference type="EMBL" id="BMGM01000007">
    <property type="protein sequence ID" value="GGE37456.1"/>
    <property type="molecule type" value="Genomic_DNA"/>
</dbReference>
<feature type="domain" description="Phosphoribosyltransferase" evidence="16">
    <location>
        <begin position="16"/>
        <end position="160"/>
    </location>
</feature>
<comment type="pathway">
    <text evidence="3 15">Purine metabolism; IMP biosynthesis via salvage pathway; IMP from hypoxanthine: step 1/1.</text>
</comment>
<evidence type="ECO:0000256" key="15">
    <source>
        <dbReference type="RuleBase" id="RU364099"/>
    </source>
</evidence>
<dbReference type="NCBIfam" id="TIGR01203">
    <property type="entry name" value="HGPRTase"/>
    <property type="match status" value="1"/>
</dbReference>
<evidence type="ECO:0000256" key="7">
    <source>
        <dbReference type="ARBA" id="ARBA00022676"/>
    </source>
</evidence>
<comment type="similarity">
    <text evidence="4 15">Belongs to the purine/pyrimidine phosphoribosyltransferase family.</text>
</comment>
<evidence type="ECO:0000256" key="6">
    <source>
        <dbReference type="ARBA" id="ARBA00022490"/>
    </source>
</evidence>
<proteinExistence type="inferred from homology"/>
<comment type="caution">
    <text evidence="17">The sequence shown here is derived from an EMBL/GenBank/DDBJ whole genome shotgun (WGS) entry which is preliminary data.</text>
</comment>
<evidence type="ECO:0000313" key="17">
    <source>
        <dbReference type="EMBL" id="GGE37456.1"/>
    </source>
</evidence>
<comment type="subcellular location">
    <subcellularLocation>
        <location evidence="2 15">Cytoplasm</location>
    </subcellularLocation>
</comment>
<keyword evidence="7 15" id="KW-0328">Glycosyltransferase</keyword>
<evidence type="ECO:0000259" key="16">
    <source>
        <dbReference type="Pfam" id="PF00156"/>
    </source>
</evidence>
<dbReference type="InterPro" id="IPR029057">
    <property type="entry name" value="PRTase-like"/>
</dbReference>
<evidence type="ECO:0000256" key="5">
    <source>
        <dbReference type="ARBA" id="ARBA00011895"/>
    </source>
</evidence>
<evidence type="ECO:0000256" key="9">
    <source>
        <dbReference type="ARBA" id="ARBA00022723"/>
    </source>
</evidence>
<evidence type="ECO:0000313" key="18">
    <source>
        <dbReference type="Proteomes" id="UP000599179"/>
    </source>
</evidence>
<evidence type="ECO:0000256" key="14">
    <source>
        <dbReference type="ARBA" id="ARBA00049402"/>
    </source>
</evidence>
<dbReference type="GO" id="GO:0016757">
    <property type="term" value="F:glycosyltransferase activity"/>
    <property type="evidence" value="ECO:0007669"/>
    <property type="project" value="UniProtKB-KW"/>
</dbReference>
<dbReference type="PANTHER" id="PTHR43340:SF1">
    <property type="entry name" value="HYPOXANTHINE PHOSPHORIBOSYLTRANSFERASE"/>
    <property type="match status" value="1"/>
</dbReference>
<name>A0ABQ1SFT8_9FLAO</name>
<evidence type="ECO:0000256" key="10">
    <source>
        <dbReference type="ARBA" id="ARBA00022726"/>
    </source>
</evidence>
<evidence type="ECO:0000256" key="1">
    <source>
        <dbReference type="ARBA" id="ARBA00001946"/>
    </source>
</evidence>
<evidence type="ECO:0000256" key="12">
    <source>
        <dbReference type="ARBA" id="ARBA00022842"/>
    </source>
</evidence>
<gene>
    <name evidence="17" type="primary">hpt</name>
    <name evidence="17" type="ORF">GCM10010832_17100</name>
</gene>
<dbReference type="Proteomes" id="UP000599179">
    <property type="component" value="Unassembled WGS sequence"/>
</dbReference>
<evidence type="ECO:0000256" key="4">
    <source>
        <dbReference type="ARBA" id="ARBA00008391"/>
    </source>
</evidence>
<evidence type="ECO:0000256" key="8">
    <source>
        <dbReference type="ARBA" id="ARBA00022679"/>
    </source>
</evidence>
<dbReference type="EC" id="2.4.2.8" evidence="5 15"/>
<dbReference type="Gene3D" id="3.40.50.2020">
    <property type="match status" value="1"/>
</dbReference>
<dbReference type="PANTHER" id="PTHR43340">
    <property type="entry name" value="HYPOXANTHINE-GUANINE PHOSPHORIBOSYLTRANSFERASE"/>
    <property type="match status" value="1"/>
</dbReference>
<dbReference type="InterPro" id="IPR005904">
    <property type="entry name" value="Hxn_phspho_trans"/>
</dbReference>
<comment type="cofactor">
    <cofactor evidence="1 15">
        <name>Mg(2+)</name>
        <dbReference type="ChEBI" id="CHEBI:18420"/>
    </cofactor>
</comment>
<dbReference type="SUPFAM" id="SSF53271">
    <property type="entry name" value="PRTase-like"/>
    <property type="match status" value="1"/>
</dbReference>
<dbReference type="CDD" id="cd06223">
    <property type="entry name" value="PRTases_typeI"/>
    <property type="match status" value="1"/>
</dbReference>
<evidence type="ECO:0000256" key="13">
    <source>
        <dbReference type="ARBA" id="ARBA00048811"/>
    </source>
</evidence>
<dbReference type="InterPro" id="IPR000836">
    <property type="entry name" value="PRTase_dom"/>
</dbReference>
<evidence type="ECO:0000256" key="3">
    <source>
        <dbReference type="ARBA" id="ARBA00004669"/>
    </source>
</evidence>
<keyword evidence="10 15" id="KW-0660">Purine salvage</keyword>
<keyword evidence="18" id="KW-1185">Reference proteome</keyword>
<keyword evidence="6 15" id="KW-0963">Cytoplasm</keyword>
<comment type="catalytic activity">
    <reaction evidence="14">
        <text>IMP + diphosphate = hypoxanthine + 5-phospho-alpha-D-ribose 1-diphosphate</text>
        <dbReference type="Rhea" id="RHEA:17973"/>
        <dbReference type="ChEBI" id="CHEBI:17368"/>
        <dbReference type="ChEBI" id="CHEBI:33019"/>
        <dbReference type="ChEBI" id="CHEBI:58017"/>
        <dbReference type="ChEBI" id="CHEBI:58053"/>
        <dbReference type="EC" id="2.4.2.8"/>
    </reaction>
    <physiologicalReaction direction="right-to-left" evidence="14">
        <dbReference type="Rhea" id="RHEA:17975"/>
    </physiologicalReaction>
</comment>